<comment type="caution">
    <text evidence="2">The sequence shown here is derived from an EMBL/GenBank/DDBJ whole genome shotgun (WGS) entry which is preliminary data.</text>
</comment>
<name>A0A1E3AAU1_9FIRM</name>
<dbReference type="RefSeq" id="WP_050019009.1">
    <property type="nucleotide sequence ID" value="NZ_MCGH01000002.1"/>
</dbReference>
<dbReference type="InterPro" id="IPR025874">
    <property type="entry name" value="DZR"/>
</dbReference>
<organism evidence="2 3">
    <name type="scientific">Eisenbergiella tayi</name>
    <dbReference type="NCBI Taxonomy" id="1432052"/>
    <lineage>
        <taxon>Bacteria</taxon>
        <taxon>Bacillati</taxon>
        <taxon>Bacillota</taxon>
        <taxon>Clostridia</taxon>
        <taxon>Lachnospirales</taxon>
        <taxon>Lachnospiraceae</taxon>
        <taxon>Eisenbergiella</taxon>
    </lineage>
</organism>
<proteinExistence type="predicted"/>
<dbReference type="Proteomes" id="UP000094067">
    <property type="component" value="Unassembled WGS sequence"/>
</dbReference>
<reference evidence="2 3" key="1">
    <citation type="submission" date="2016-07" db="EMBL/GenBank/DDBJ databases">
        <title>Characterization of isolates of Eisenbergiella tayi derived from blood cultures, using whole genome sequencing.</title>
        <authorList>
            <person name="Burdz T."/>
            <person name="Wiebe D."/>
            <person name="Huynh C."/>
            <person name="Bernard K."/>
        </authorList>
    </citation>
    <scope>NUCLEOTIDE SEQUENCE [LARGE SCALE GENOMIC DNA]</scope>
    <source>
        <strain evidence="2 3">NML 110608</strain>
    </source>
</reference>
<gene>
    <name evidence="2" type="ORF">BEI61_01638</name>
</gene>
<feature type="domain" description="DZANK-type" evidence="1">
    <location>
        <begin position="6"/>
        <end position="59"/>
    </location>
</feature>
<dbReference type="Pfam" id="PF12773">
    <property type="entry name" value="DZR"/>
    <property type="match status" value="1"/>
</dbReference>
<sequence>MALIECPECGGKVSDKAPMCIHCGYPLQQSRETEMPQIQYCPYCGKQNSIESTFCGYCGRSFIKGEESHEVILKEDTSSDDTDLMSFKKELDLPEDSVKLQQAQLLQQKKMLEEQKRQYDAQAKCPKCGSSSLSGGKQGFGVGKAVAGAVFLGGVGLLAGGIGANKTVVTCLNCGYKFKL</sequence>
<accession>A0A1E3AAU1</accession>
<evidence type="ECO:0000313" key="3">
    <source>
        <dbReference type="Proteomes" id="UP000094067"/>
    </source>
</evidence>
<evidence type="ECO:0000259" key="1">
    <source>
        <dbReference type="Pfam" id="PF12773"/>
    </source>
</evidence>
<dbReference type="AlphaFoldDB" id="A0A1E3AAU1"/>
<protein>
    <submittedName>
        <fullName evidence="2">Double zinc ribbon</fullName>
    </submittedName>
</protein>
<evidence type="ECO:0000313" key="2">
    <source>
        <dbReference type="EMBL" id="ODM05749.1"/>
    </source>
</evidence>
<dbReference type="EMBL" id="MCGH01000002">
    <property type="protein sequence ID" value="ODM05749.1"/>
    <property type="molecule type" value="Genomic_DNA"/>
</dbReference>